<dbReference type="InterPro" id="IPR048966">
    <property type="entry name" value="Aquarius_b-barrel"/>
</dbReference>
<dbReference type="Pfam" id="PF21143">
    <property type="entry name" value="Aquarius_N_2nd"/>
    <property type="match status" value="1"/>
</dbReference>
<keyword evidence="1" id="KW-0347">Helicase</keyword>
<dbReference type="Pfam" id="PF16399">
    <property type="entry name" value="Aquarius_N_1st"/>
    <property type="match status" value="1"/>
</dbReference>
<evidence type="ECO:0000259" key="4">
    <source>
        <dbReference type="Pfam" id="PF16399"/>
    </source>
</evidence>
<gene>
    <name evidence="6" type="ORF">WICANDRAFT_105638</name>
</gene>
<protein>
    <recommendedName>
        <fullName evidence="8">DNA2/NAM7 helicase-like C-terminal domain-containing protein</fullName>
    </recommendedName>
</protein>
<dbReference type="PANTHER" id="PTHR10887">
    <property type="entry name" value="DNA2/NAM7 HELICASE FAMILY"/>
    <property type="match status" value="1"/>
</dbReference>
<evidence type="ECO:0008006" key="8">
    <source>
        <dbReference type="Google" id="ProtNLM"/>
    </source>
</evidence>
<evidence type="ECO:0000313" key="6">
    <source>
        <dbReference type="EMBL" id="ODQ58773.1"/>
    </source>
</evidence>
<feature type="domain" description="DNA2/NAM7 helicase helicase" evidence="2">
    <location>
        <begin position="713"/>
        <end position="992"/>
    </location>
</feature>
<keyword evidence="1" id="KW-0547">Nucleotide-binding</keyword>
<dbReference type="Gene3D" id="3.40.50.300">
    <property type="entry name" value="P-loop containing nucleotide triphosphate hydrolases"/>
    <property type="match status" value="2"/>
</dbReference>
<feature type="domain" description="RNA helicase aquarius beta-barrel" evidence="5">
    <location>
        <begin position="440"/>
        <end position="581"/>
    </location>
</feature>
<evidence type="ECO:0000259" key="2">
    <source>
        <dbReference type="Pfam" id="PF13086"/>
    </source>
</evidence>
<reference evidence="6 7" key="1">
    <citation type="journal article" date="2016" name="Proc. Natl. Acad. Sci. U.S.A.">
        <title>Comparative genomics of biotechnologically important yeasts.</title>
        <authorList>
            <person name="Riley R."/>
            <person name="Haridas S."/>
            <person name="Wolfe K.H."/>
            <person name="Lopes M.R."/>
            <person name="Hittinger C.T."/>
            <person name="Goeker M."/>
            <person name="Salamov A.A."/>
            <person name="Wisecaver J.H."/>
            <person name="Long T.M."/>
            <person name="Calvey C.H."/>
            <person name="Aerts A.L."/>
            <person name="Barry K.W."/>
            <person name="Choi C."/>
            <person name="Clum A."/>
            <person name="Coughlan A.Y."/>
            <person name="Deshpande S."/>
            <person name="Douglass A.P."/>
            <person name="Hanson S.J."/>
            <person name="Klenk H.-P."/>
            <person name="LaButti K.M."/>
            <person name="Lapidus A."/>
            <person name="Lindquist E.A."/>
            <person name="Lipzen A.M."/>
            <person name="Meier-Kolthoff J.P."/>
            <person name="Ohm R.A."/>
            <person name="Otillar R.P."/>
            <person name="Pangilinan J.L."/>
            <person name="Peng Y."/>
            <person name="Rokas A."/>
            <person name="Rosa C.A."/>
            <person name="Scheuner C."/>
            <person name="Sibirny A.A."/>
            <person name="Slot J.C."/>
            <person name="Stielow J.B."/>
            <person name="Sun H."/>
            <person name="Kurtzman C.P."/>
            <person name="Blackwell M."/>
            <person name="Grigoriev I.V."/>
            <person name="Jeffries T.W."/>
        </authorList>
    </citation>
    <scope>NUCLEOTIDE SEQUENCE [LARGE SCALE GENOMIC DNA]</scope>
    <source>
        <strain evidence="7">ATCC 58044 / CBS 1984 / NCYC 433 / NRRL Y-366-8</strain>
    </source>
</reference>
<dbReference type="RefSeq" id="XP_019037980.1">
    <property type="nucleotide sequence ID" value="XM_019180451.1"/>
</dbReference>
<dbReference type="PANTHER" id="PTHR10887:SF5">
    <property type="entry name" value="RNA HELICASE AQUARIUS"/>
    <property type="match status" value="1"/>
</dbReference>
<dbReference type="EMBL" id="KV454211">
    <property type="protein sequence ID" value="ODQ58773.1"/>
    <property type="molecule type" value="Genomic_DNA"/>
</dbReference>
<feature type="domain" description="DNA2/NAM7 helicase-like C-terminal" evidence="3">
    <location>
        <begin position="1003"/>
        <end position="1188"/>
    </location>
</feature>
<dbReference type="Proteomes" id="UP000094112">
    <property type="component" value="Unassembled WGS sequence"/>
</dbReference>
<dbReference type="GO" id="GO:0071013">
    <property type="term" value="C:catalytic step 2 spliceosome"/>
    <property type="evidence" value="ECO:0007669"/>
    <property type="project" value="TreeGrafter"/>
</dbReference>
<accession>A0A1E3P042</accession>
<dbReference type="InterPro" id="IPR027417">
    <property type="entry name" value="P-loop_NTPase"/>
</dbReference>
<dbReference type="CDD" id="cd18808">
    <property type="entry name" value="SF1_C_Upf1"/>
    <property type="match status" value="1"/>
</dbReference>
<dbReference type="Pfam" id="PF13086">
    <property type="entry name" value="AAA_11"/>
    <property type="match status" value="1"/>
</dbReference>
<dbReference type="InterPro" id="IPR041677">
    <property type="entry name" value="DNA2/NAM7_AAA_11"/>
</dbReference>
<dbReference type="InterPro" id="IPR032174">
    <property type="entry name" value="Aquarius_N"/>
</dbReference>
<dbReference type="Pfam" id="PF13087">
    <property type="entry name" value="AAA_12"/>
    <property type="match status" value="1"/>
</dbReference>
<dbReference type="InterPro" id="IPR045055">
    <property type="entry name" value="DNA2/NAM7-like"/>
</dbReference>
<evidence type="ECO:0000259" key="3">
    <source>
        <dbReference type="Pfam" id="PF13087"/>
    </source>
</evidence>
<dbReference type="STRING" id="683960.A0A1E3P042"/>
<evidence type="ECO:0000256" key="1">
    <source>
        <dbReference type="ARBA" id="ARBA00022806"/>
    </source>
</evidence>
<sequence>MANFDESLQRVLGNLLSQNHTGKKVNQKVVDGVLSLILQSEDNPNLEQLEPLLDDYLLPLFTLESTDTNVLLIAVCLQSKINGKQSLNFGDEEKLHSFLIRSIRLFNKDVSSYQVKSIVVKAVHVLFLNLHDTIIRKQTASFVSILTWSKIQSLESLLKTYNLEKQYSNQMNKTNQLSSKEKFEKLLFSSWIPSLLSDITANLKSPKPHFDEFMTSVSILLINLLGQLPTRRFIRMVVLKSQIVPIMRASNNAAIESSIDLLEFYLRFPINEFTGEILEPETIEKTYSKNISKLQVMAFHTFKEELGDLAFATYHKFKDHEKVFNELNKLTGDELDKLLESFEINVINSVGKAEKIEALIFQLEPFREISSFLKSSNILPTEQSLTSSLHGSQLILPDLKAQYLSMDDLLVRTYLSHREDYLAEIAQHVKRTLQRFDVKKDRSKNKLTGSSKHAVKTTSLKFSTKSPTTIESRFSVTIEGDVKIDLNNISHAAVEEWNRLDEDEIVLLVKLETKDNKASSEFGKLGLASLRSGVVKGKFNNNGEALSKTNRSLNLRINLDAQAFSSNDDLIRDYEEFNLIIKLPPHLSDFNVKLNQILKLMGSCDDKLPEWFYESFLGFGDANAGCFENIDQSNGLVGSLGPGYTVEELQATFNKYSIVWDDQTSKRRKTNTKSSKTSAGQKSPFMVSLQGHEITLMPKDDDSDATSILNPGQLQATVASFFQGLIIVDGAPGTGKKSLIAELAKNWGSLRYKPKTLIVSKSDTHLNQLFKILRSRVDPQLLFNMSDEESQKSLATDSIKKLHELLRKVDELSAAMGLDGAYSDNIETANSFFKYQVHSKWIQYLNKVKQNMSLEIVLDEYPFSKSGDLGESTDNSFEAGLSRVMGHYSMICGVFDEVQLLGPLEFLQSTNEIVDFLFTTQSQIIGVTAADLLKHSQQKIAKSGIAFENLIVCEAPQLTQFETLFPLLSQDSNKIKRIALIGDPYSLTPTCHHQFLNSNTHFTTSLISRLKDSGAHVINLNNQYNRSSKITSLLQSKYPGLINKADAEFQVSNAGVLNPVQFVTVEGDETQPITGVYLNIQEAEYSIQLYQYFRLLGYPRESISVLTPEKGQDILLKEVASTRCGDSDASDEIKDFRFGSPHISTVQDFRGGESEIVIFSSVRSLNPDDRLLTAALSSAKRGFYMFGSPQLLDNTGSSNKSLLSEVIAATNEHELHIVVGEMYSSVKRLVSDDVTSYKMENLEHFSQFVQQMTEKRLEVSRN</sequence>
<keyword evidence="1" id="KW-0067">ATP-binding</keyword>
<evidence type="ECO:0000313" key="7">
    <source>
        <dbReference type="Proteomes" id="UP000094112"/>
    </source>
</evidence>
<dbReference type="GO" id="GO:0003678">
    <property type="term" value="F:DNA helicase activity"/>
    <property type="evidence" value="ECO:0007669"/>
    <property type="project" value="UniProtKB-ARBA"/>
</dbReference>
<feature type="domain" description="RNA helicase aquarius N-terminal" evidence="4">
    <location>
        <begin position="19"/>
        <end position="350"/>
    </location>
</feature>
<evidence type="ECO:0000259" key="5">
    <source>
        <dbReference type="Pfam" id="PF21143"/>
    </source>
</evidence>
<dbReference type="GeneID" id="30197697"/>
<keyword evidence="1" id="KW-0378">Hydrolase</keyword>
<proteinExistence type="predicted"/>
<dbReference type="SUPFAM" id="SSF52540">
    <property type="entry name" value="P-loop containing nucleoside triphosphate hydrolases"/>
    <property type="match status" value="1"/>
</dbReference>
<dbReference type="AlphaFoldDB" id="A0A1E3P042"/>
<dbReference type="InterPro" id="IPR041679">
    <property type="entry name" value="DNA2/NAM7-like_C"/>
</dbReference>
<dbReference type="InterPro" id="IPR047187">
    <property type="entry name" value="SF1_C_Upf1"/>
</dbReference>
<keyword evidence="7" id="KW-1185">Reference proteome</keyword>
<organism evidence="6 7">
    <name type="scientific">Wickerhamomyces anomalus (strain ATCC 58044 / CBS 1984 / NCYC 433 / NRRL Y-366-8)</name>
    <name type="common">Yeast</name>
    <name type="synonym">Hansenula anomala</name>
    <dbReference type="NCBI Taxonomy" id="683960"/>
    <lineage>
        <taxon>Eukaryota</taxon>
        <taxon>Fungi</taxon>
        <taxon>Dikarya</taxon>
        <taxon>Ascomycota</taxon>
        <taxon>Saccharomycotina</taxon>
        <taxon>Saccharomycetes</taxon>
        <taxon>Phaffomycetales</taxon>
        <taxon>Wickerhamomycetaceae</taxon>
        <taxon>Wickerhamomyces</taxon>
    </lineage>
</organism>
<dbReference type="OrthoDB" id="3981140at2759"/>
<name>A0A1E3P042_WICAA</name>
<dbReference type="GO" id="GO:0003729">
    <property type="term" value="F:mRNA binding"/>
    <property type="evidence" value="ECO:0007669"/>
    <property type="project" value="TreeGrafter"/>
</dbReference>